<comment type="caution">
    <text evidence="1">The sequence shown here is derived from an EMBL/GenBank/DDBJ whole genome shotgun (WGS) entry which is preliminary data.</text>
</comment>
<proteinExistence type="predicted"/>
<sequence length="209" mass="23789">MPEFRLRVVLSQLSPLFPDPAELYLLKVSPDNLLDPPNVRLPGNQPRGSRMMSFIDKFDGRRRRELPLLRSQAIGLGGDVLAGGKVVAIPPLLHWKAEWLEWIWRETSVQAKFLTERAFHPRLPENIVSAATRWLVIPWMAAKILSHHFDIEPGSSEWDLMQSHFDSHQEERVGPPMPMIVIGDIGVDLPAEVLHSAEYVDNDGWPRLS</sequence>
<dbReference type="Proteomes" id="UP001489719">
    <property type="component" value="Unassembled WGS sequence"/>
</dbReference>
<keyword evidence="2" id="KW-1185">Reference proteome</keyword>
<protein>
    <submittedName>
        <fullName evidence="1">Uncharacterized protein</fullName>
    </submittedName>
</protein>
<evidence type="ECO:0000313" key="2">
    <source>
        <dbReference type="Proteomes" id="UP001489719"/>
    </source>
</evidence>
<gene>
    <name evidence="1" type="ORF">V1517DRAFT_340525</name>
</gene>
<dbReference type="EMBL" id="MU970120">
    <property type="protein sequence ID" value="KAK9320657.1"/>
    <property type="molecule type" value="Genomic_DNA"/>
</dbReference>
<organism evidence="1 2">
    <name type="scientific">Lipomyces orientalis</name>
    <dbReference type="NCBI Taxonomy" id="1233043"/>
    <lineage>
        <taxon>Eukaryota</taxon>
        <taxon>Fungi</taxon>
        <taxon>Dikarya</taxon>
        <taxon>Ascomycota</taxon>
        <taxon>Saccharomycotina</taxon>
        <taxon>Lipomycetes</taxon>
        <taxon>Lipomycetales</taxon>
        <taxon>Lipomycetaceae</taxon>
        <taxon>Lipomyces</taxon>
    </lineage>
</organism>
<evidence type="ECO:0000313" key="1">
    <source>
        <dbReference type="EMBL" id="KAK9320657.1"/>
    </source>
</evidence>
<accession>A0ACC3THL3</accession>
<name>A0ACC3THL3_9ASCO</name>
<reference evidence="2" key="1">
    <citation type="journal article" date="2024" name="Front. Bioeng. Biotechnol.">
        <title>Genome-scale model development and genomic sequencing of the oleaginous clade Lipomyces.</title>
        <authorList>
            <person name="Czajka J.J."/>
            <person name="Han Y."/>
            <person name="Kim J."/>
            <person name="Mondo S.J."/>
            <person name="Hofstad B.A."/>
            <person name="Robles A."/>
            <person name="Haridas S."/>
            <person name="Riley R."/>
            <person name="LaButti K."/>
            <person name="Pangilinan J."/>
            <person name="Andreopoulos W."/>
            <person name="Lipzen A."/>
            <person name="Yan J."/>
            <person name="Wang M."/>
            <person name="Ng V."/>
            <person name="Grigoriev I.V."/>
            <person name="Spatafora J.W."/>
            <person name="Magnuson J.K."/>
            <person name="Baker S.E."/>
            <person name="Pomraning K.R."/>
        </authorList>
    </citation>
    <scope>NUCLEOTIDE SEQUENCE [LARGE SCALE GENOMIC DNA]</scope>
    <source>
        <strain evidence="2">CBS 10300</strain>
    </source>
</reference>